<feature type="compositionally biased region" description="Basic residues" evidence="1">
    <location>
        <begin position="52"/>
        <end position="61"/>
    </location>
</feature>
<name>A0AAD5WRC1_9PEZI</name>
<dbReference type="EMBL" id="JAKWBI020000288">
    <property type="protein sequence ID" value="KAJ2897210.1"/>
    <property type="molecule type" value="Genomic_DNA"/>
</dbReference>
<dbReference type="AlphaFoldDB" id="A0AAD5WRC1"/>
<sequence>MRFTIPGSFQKADSVRMNGTKRCVFYRLVFPIPSPPLPPPPGDVHGRPNKIPSRRAPRRKNSVKENDHRGPRRSLTVKQEHESVPEEEEEEEERHCVAIASIILSVLLLPSRVERLGPRVSSMAGY</sequence>
<proteinExistence type="predicted"/>
<gene>
    <name evidence="2" type="ORF">MKZ38_004857</name>
</gene>
<evidence type="ECO:0000313" key="3">
    <source>
        <dbReference type="Proteomes" id="UP001201980"/>
    </source>
</evidence>
<reference evidence="2" key="1">
    <citation type="submission" date="2022-07" db="EMBL/GenBank/DDBJ databases">
        <title>Draft genome sequence of Zalerion maritima ATCC 34329, a (micro)plastics degrading marine fungus.</title>
        <authorList>
            <person name="Paco A."/>
            <person name="Goncalves M.F.M."/>
            <person name="Rocha-Santos T.A.P."/>
            <person name="Alves A."/>
        </authorList>
    </citation>
    <scope>NUCLEOTIDE SEQUENCE</scope>
    <source>
        <strain evidence="2">ATCC 34329</strain>
    </source>
</reference>
<accession>A0AAD5WRC1</accession>
<feature type="compositionally biased region" description="Pro residues" evidence="1">
    <location>
        <begin position="32"/>
        <end position="42"/>
    </location>
</feature>
<evidence type="ECO:0000313" key="2">
    <source>
        <dbReference type="EMBL" id="KAJ2897210.1"/>
    </source>
</evidence>
<evidence type="ECO:0000256" key="1">
    <source>
        <dbReference type="SAM" id="MobiDB-lite"/>
    </source>
</evidence>
<protein>
    <submittedName>
        <fullName evidence="2">Uncharacterized protein</fullName>
    </submittedName>
</protein>
<keyword evidence="3" id="KW-1185">Reference proteome</keyword>
<comment type="caution">
    <text evidence="2">The sequence shown here is derived from an EMBL/GenBank/DDBJ whole genome shotgun (WGS) entry which is preliminary data.</text>
</comment>
<organism evidence="2 3">
    <name type="scientific">Zalerion maritima</name>
    <dbReference type="NCBI Taxonomy" id="339359"/>
    <lineage>
        <taxon>Eukaryota</taxon>
        <taxon>Fungi</taxon>
        <taxon>Dikarya</taxon>
        <taxon>Ascomycota</taxon>
        <taxon>Pezizomycotina</taxon>
        <taxon>Sordariomycetes</taxon>
        <taxon>Lulworthiomycetidae</taxon>
        <taxon>Lulworthiales</taxon>
        <taxon>Lulworthiaceae</taxon>
        <taxon>Zalerion</taxon>
    </lineage>
</organism>
<dbReference type="Proteomes" id="UP001201980">
    <property type="component" value="Unassembled WGS sequence"/>
</dbReference>
<feature type="region of interest" description="Disordered" evidence="1">
    <location>
        <begin position="32"/>
        <end position="93"/>
    </location>
</feature>